<comment type="caution">
    <text evidence="4">The sequence shown here is derived from an EMBL/GenBank/DDBJ whole genome shotgun (WGS) entry which is preliminary data.</text>
</comment>
<keyword evidence="1" id="KW-1133">Transmembrane helix</keyword>
<feature type="transmembrane region" description="Helical" evidence="1">
    <location>
        <begin position="88"/>
        <end position="113"/>
    </location>
</feature>
<dbReference type="Gene3D" id="1.10.10.60">
    <property type="entry name" value="Homeodomain-like"/>
    <property type="match status" value="1"/>
</dbReference>
<dbReference type="SMART" id="SM00717">
    <property type="entry name" value="SANT"/>
    <property type="match status" value="1"/>
</dbReference>
<dbReference type="Pfam" id="PF00249">
    <property type="entry name" value="Myb_DNA-binding"/>
    <property type="match status" value="1"/>
</dbReference>
<feature type="domain" description="Myb-like" evidence="2">
    <location>
        <begin position="1"/>
        <end position="51"/>
    </location>
</feature>
<dbReference type="EMBL" id="CATOUU010000517">
    <property type="protein sequence ID" value="CAI9932557.1"/>
    <property type="molecule type" value="Genomic_DNA"/>
</dbReference>
<dbReference type="InterPro" id="IPR009057">
    <property type="entry name" value="Homeodomain-like_sf"/>
</dbReference>
<keyword evidence="1" id="KW-0472">Membrane</keyword>
<dbReference type="InterPro" id="IPR017884">
    <property type="entry name" value="SANT_dom"/>
</dbReference>
<evidence type="ECO:0000256" key="1">
    <source>
        <dbReference type="SAM" id="Phobius"/>
    </source>
</evidence>
<dbReference type="Proteomes" id="UP001642409">
    <property type="component" value="Unassembled WGS sequence"/>
</dbReference>
<evidence type="ECO:0000313" key="5">
    <source>
        <dbReference type="EMBL" id="CAL6005895.1"/>
    </source>
</evidence>
<dbReference type="InterPro" id="IPR001005">
    <property type="entry name" value="SANT/Myb"/>
</dbReference>
<reference evidence="5 6" key="2">
    <citation type="submission" date="2024-07" db="EMBL/GenBank/DDBJ databases">
        <authorList>
            <person name="Akdeniz Z."/>
        </authorList>
    </citation>
    <scope>NUCLEOTIDE SEQUENCE [LARGE SCALE GENOMIC DNA]</scope>
</reference>
<dbReference type="EMBL" id="CAXDID020000052">
    <property type="protein sequence ID" value="CAL6005895.1"/>
    <property type="molecule type" value="Genomic_DNA"/>
</dbReference>
<protein>
    <submittedName>
        <fullName evidence="4">SANT/Myb domain</fullName>
    </submittedName>
    <submittedName>
        <fullName evidence="5">SANT/Myb_domain</fullName>
    </submittedName>
</protein>
<feature type="domain" description="SANT" evidence="3">
    <location>
        <begin position="1"/>
        <end position="55"/>
    </location>
</feature>
<keyword evidence="1" id="KW-0812">Transmembrane</keyword>
<evidence type="ECO:0000313" key="6">
    <source>
        <dbReference type="Proteomes" id="UP001642409"/>
    </source>
</evidence>
<gene>
    <name evidence="5" type="ORF">HINF_LOCUS19821</name>
    <name evidence="4" type="ORF">HINF_LOCUS20202</name>
</gene>
<accession>A0AA86P5F1</accession>
<sequence length="124" mass="15152">MQYNKWTAEEMRYIISAAKEYKTSKIDWIAIQALVPHRTVQQCKSFYNNTVKEYDIYKCSQQVFFWNELELVIFLQQILYNKKNAVKILYGSFFTPFVLWSLLQFQSLIQYIFRFSFQYYLQLS</sequence>
<dbReference type="SUPFAM" id="SSF46689">
    <property type="entry name" value="Homeodomain-like"/>
    <property type="match status" value="1"/>
</dbReference>
<dbReference type="PROSITE" id="PS50090">
    <property type="entry name" value="MYB_LIKE"/>
    <property type="match status" value="1"/>
</dbReference>
<evidence type="ECO:0000259" key="2">
    <source>
        <dbReference type="PROSITE" id="PS50090"/>
    </source>
</evidence>
<dbReference type="CDD" id="cd00167">
    <property type="entry name" value="SANT"/>
    <property type="match status" value="1"/>
</dbReference>
<name>A0AA86P5F1_9EUKA</name>
<evidence type="ECO:0000259" key="3">
    <source>
        <dbReference type="PROSITE" id="PS51293"/>
    </source>
</evidence>
<evidence type="ECO:0000313" key="4">
    <source>
        <dbReference type="EMBL" id="CAI9932557.1"/>
    </source>
</evidence>
<proteinExistence type="predicted"/>
<keyword evidence="6" id="KW-1185">Reference proteome</keyword>
<reference evidence="4" key="1">
    <citation type="submission" date="2023-06" db="EMBL/GenBank/DDBJ databases">
        <authorList>
            <person name="Kurt Z."/>
        </authorList>
    </citation>
    <scope>NUCLEOTIDE SEQUENCE</scope>
</reference>
<dbReference type="PROSITE" id="PS51293">
    <property type="entry name" value="SANT"/>
    <property type="match status" value="1"/>
</dbReference>
<organism evidence="4">
    <name type="scientific">Hexamita inflata</name>
    <dbReference type="NCBI Taxonomy" id="28002"/>
    <lineage>
        <taxon>Eukaryota</taxon>
        <taxon>Metamonada</taxon>
        <taxon>Diplomonadida</taxon>
        <taxon>Hexamitidae</taxon>
        <taxon>Hexamitinae</taxon>
        <taxon>Hexamita</taxon>
    </lineage>
</organism>
<dbReference type="AlphaFoldDB" id="A0AA86P5F1"/>